<proteinExistence type="predicted"/>
<name>A0A2H9U7R9_9GAMM</name>
<feature type="signal peptide" evidence="1">
    <location>
        <begin position="1"/>
        <end position="25"/>
    </location>
</feature>
<dbReference type="AlphaFoldDB" id="A0A2H9U7R9"/>
<sequence length="131" mass="15034">MIRGVVYFFVSSFFSSLSIASSCPAADFNSFIKIYSKDIGIQERFIMDTVEYTYLVEGELDIEEKKEEKNRAVISFPIVKTASLNDSAIISVHHDELELEIKGADDGYLMKFLFIAKNKCWYLYAIRDLSM</sequence>
<evidence type="ECO:0000313" key="3">
    <source>
        <dbReference type="Proteomes" id="UP000235861"/>
    </source>
</evidence>
<evidence type="ECO:0008006" key="4">
    <source>
        <dbReference type="Google" id="ProtNLM"/>
    </source>
</evidence>
<dbReference type="PROSITE" id="PS51257">
    <property type="entry name" value="PROKAR_LIPOPROTEIN"/>
    <property type="match status" value="1"/>
</dbReference>
<keyword evidence="1" id="KW-0732">Signal</keyword>
<gene>
    <name evidence="2" type="ORF">CUC53_03855</name>
</gene>
<dbReference type="EMBL" id="PGGC01000035">
    <property type="protein sequence ID" value="PJG60080.1"/>
    <property type="molecule type" value="Genomic_DNA"/>
</dbReference>
<organism evidence="2 3">
    <name type="scientific">Aeromonas cavernicola</name>
    <dbReference type="NCBI Taxonomy" id="1006623"/>
    <lineage>
        <taxon>Bacteria</taxon>
        <taxon>Pseudomonadati</taxon>
        <taxon>Pseudomonadota</taxon>
        <taxon>Gammaproteobacteria</taxon>
        <taxon>Aeromonadales</taxon>
        <taxon>Aeromonadaceae</taxon>
        <taxon>Aeromonas</taxon>
    </lineage>
</organism>
<accession>A0A2H9U7R9</accession>
<reference evidence="2 3" key="1">
    <citation type="submission" date="2017-11" db="EMBL/GenBank/DDBJ databases">
        <title>Draft genome sequence of environmental isolate Aeromonas cavernicola sp. nov. MDC 2508.</title>
        <authorList>
            <person name="Colston S.M."/>
            <person name="Navarro A."/>
            <person name="Martinez-Murcia A.J."/>
            <person name="Graf J."/>
        </authorList>
    </citation>
    <scope>NUCLEOTIDE SEQUENCE [LARGE SCALE GENOMIC DNA]</scope>
    <source>
        <strain evidence="2 3">MDC 2508</strain>
    </source>
</reference>
<keyword evidence="3" id="KW-1185">Reference proteome</keyword>
<feature type="chain" id="PRO_5014116496" description="DUF4878 domain-containing protein" evidence="1">
    <location>
        <begin position="26"/>
        <end position="131"/>
    </location>
</feature>
<comment type="caution">
    <text evidence="2">The sequence shown here is derived from an EMBL/GenBank/DDBJ whole genome shotgun (WGS) entry which is preliminary data.</text>
</comment>
<evidence type="ECO:0000313" key="2">
    <source>
        <dbReference type="EMBL" id="PJG60080.1"/>
    </source>
</evidence>
<protein>
    <recommendedName>
        <fullName evidence="4">DUF4878 domain-containing protein</fullName>
    </recommendedName>
</protein>
<evidence type="ECO:0000256" key="1">
    <source>
        <dbReference type="SAM" id="SignalP"/>
    </source>
</evidence>
<dbReference type="Proteomes" id="UP000235861">
    <property type="component" value="Unassembled WGS sequence"/>
</dbReference>